<dbReference type="Proteomes" id="UP000268829">
    <property type="component" value="Unassembled WGS sequence"/>
</dbReference>
<organism evidence="1 2">
    <name type="scientific">Brevibacillus gelatini</name>
    <dbReference type="NCBI Taxonomy" id="1655277"/>
    <lineage>
        <taxon>Bacteria</taxon>
        <taxon>Bacillati</taxon>
        <taxon>Bacillota</taxon>
        <taxon>Bacilli</taxon>
        <taxon>Bacillales</taxon>
        <taxon>Paenibacillaceae</taxon>
        <taxon>Brevibacillus</taxon>
    </lineage>
</organism>
<name>A0A3M8ANX8_9BACL</name>
<dbReference type="RefSeq" id="WP_122906640.1">
    <property type="nucleotide sequence ID" value="NZ_RHHS01000054.1"/>
</dbReference>
<protein>
    <recommendedName>
        <fullName evidence="3">DUF1795 domain-containing protein</fullName>
    </recommendedName>
</protein>
<dbReference type="AlphaFoldDB" id="A0A3M8ANX8"/>
<keyword evidence="2" id="KW-1185">Reference proteome</keyword>
<gene>
    <name evidence="1" type="ORF">EDM57_20985</name>
</gene>
<proteinExistence type="predicted"/>
<accession>A0A3M8ANX8</accession>
<evidence type="ECO:0000313" key="1">
    <source>
        <dbReference type="EMBL" id="RNB52783.1"/>
    </source>
</evidence>
<evidence type="ECO:0000313" key="2">
    <source>
        <dbReference type="Proteomes" id="UP000268829"/>
    </source>
</evidence>
<sequence length="217" mass="24591">MERMDESIIGMMNELAEEDAQPVTRRYGPKGKLRQDMAEKPFITVGEGTIPVEEKRLLDDRVRIRLPRTFTLMSPQVAAIKYPSERRPQVIYTNQTASINVAFTYTDSKLADSADQLQAFMDVMKQVLRKTQPLARWQEEGIREIAGKNVGFFEFITPALDADIYNLISFVSLQGRALLCTFNCTEQELADWKLAAWGMMDSLVIESDDAAKGEEGK</sequence>
<dbReference type="OrthoDB" id="249246at2"/>
<comment type="caution">
    <text evidence="1">The sequence shown here is derived from an EMBL/GenBank/DDBJ whole genome shotgun (WGS) entry which is preliminary data.</text>
</comment>
<evidence type="ECO:0008006" key="3">
    <source>
        <dbReference type="Google" id="ProtNLM"/>
    </source>
</evidence>
<reference evidence="1 2" key="1">
    <citation type="submission" date="2018-10" db="EMBL/GenBank/DDBJ databases">
        <title>Phylogenomics of Brevibacillus.</title>
        <authorList>
            <person name="Dunlap C."/>
        </authorList>
    </citation>
    <scope>NUCLEOTIDE SEQUENCE [LARGE SCALE GENOMIC DNA]</scope>
    <source>
        <strain evidence="1 2">DSM 100115</strain>
    </source>
</reference>
<dbReference type="EMBL" id="RHHS01000054">
    <property type="protein sequence ID" value="RNB52783.1"/>
    <property type="molecule type" value="Genomic_DNA"/>
</dbReference>